<reference evidence="3" key="1">
    <citation type="submission" date="2016-01" db="EMBL/GenBank/DDBJ databases">
        <title>Reference transcriptome for the parasite Schistocephalus solidus: insights into the molecular evolution of parasitism.</title>
        <authorList>
            <person name="Hebert F.O."/>
            <person name="Grambauer S."/>
            <person name="Barber I."/>
            <person name="Landry C.R."/>
            <person name="Aubin-Horth N."/>
        </authorList>
    </citation>
    <scope>NUCLEOTIDE SEQUENCE</scope>
</reference>
<dbReference type="EMBL" id="GEEE01012759">
    <property type="protein sequence ID" value="JAP50466.1"/>
    <property type="molecule type" value="Transcribed_RNA"/>
</dbReference>
<evidence type="ECO:0000313" key="3">
    <source>
        <dbReference type="EMBL" id="JAP50466.1"/>
    </source>
</evidence>
<evidence type="ECO:0000256" key="1">
    <source>
        <dbReference type="SAM" id="MobiDB-lite"/>
    </source>
</evidence>
<feature type="compositionally biased region" description="Low complexity" evidence="1">
    <location>
        <begin position="1335"/>
        <end position="1353"/>
    </location>
</feature>
<feature type="region of interest" description="Disordered" evidence="1">
    <location>
        <begin position="1330"/>
        <end position="1364"/>
    </location>
</feature>
<sequence length="1493" mass="159478">MLEVSVKTLDGNSKVMPFDEEMTVAVFKQRIFDELEIPIERQRLIFQGKVLADDRKLVDCGVQGKTIHLVERPPPSAVEPNVPNSSTLEPPEGSRTRQFVSHMPWIPIQGIQRAAQSISQSILSGIGDHGRPSDFSMRTGNDGSVEINLSVSLLEMRDNQFRRLQRQTSQLLNLAMQDGRLQTESRPTLPVSEDADAEPQGDRPFTENISEQAGEQLDGTPVDVAVSATSPPQAEETSATTAPSEAATGSSGVREGTTVPRPGSQRQPDVTIARLAEMLSEQRRLWREMEPQLDRWETMLRAEQASQEAVTTSESSTQPPEPAADSVATPSFSGEEAMDVEQDFADEVASTATTVTPKEHTDEVAVTSAPEWNQSFFNQISGLLHLHAHMLHLLSDFAVGTPNRSSRTAESATNSTSTATEQPETQTTLTTSPAATEVPSVEVRSTPVENHSATPAQSRPHRVVIAPEYGGQIVHAHINIEPTTVTIAQPISTVSAGSGLNRVPAVSVLTPPSQNILSDTESSGAHPNRRRSQSARPMPAATTTTTTTEHNLPTAFIFEHPAAATSAGADLIPPTVYDDLSRDVLNFIEMVPALVTQRPPQTAVVVPQVQFMTSRVPPRASNLPLSRSVGNLAAESRGEAADSAPVSSAASQPRASQLGSTASRRRPVPPHAPASPRLPFIVPPGLAPGNVPDPFLSCRSRHFAYMSRTAGANRRRGTNGAFVMTPSARPGRAGRRSRSVGVQSPMIDSSSPHRPGDDEESETANSPSDRLDAASDTVHSMAIPLGTSFSIGGQLGLSSLSQQLQNMLTTSLSQPIDLLQQTARTGQSAPSGGSGNHMTAVVGPFTWVLNHNLGAAPVASAPARPSADAEFEELTGETGLTLLPGVLIEGIVRTIWSFISDLAADQLDEASAPSRAHVWTSPSDLVINSASAANSLLSQTFLHLRHNLHAGGYLSSPSPTSDMHMHNCIDGLRRPLRHILPPNYMTERDSVRDRLIDLLLASRLRDLLVLQDSSQNPEAGLVDWASKRARTVNSEPVDIRHSLLAFLTPRVMNQMTLWSQSPTNSGFGSLLALTLNQMALDLFGFADLLSATAAERLGLRLTGRENATSTTSPGGGRSQIFGHTMSYEPLLQHLDAFASTLGADSDDRRVLIIIRAGLVDSLSRYCSLGSHGLNRYVGAPLSFITYRALPGTPVASTNSESDGARPLEVDRTSAMKRSEDSDASDMYEDARDTLVEATPSVPVIVTSQAVPTASVLAASSSVNKRPKLPEWKPTNGEVPGSIAEALSPNPQSPGLVIWNASIAGDGATVDGLPRQWLQLVSHDVATMNAQSTHPSNAAEANASSSPGSLASPPEHGMSKEVTSSEYRLSDAYISGMPAKRRKVMLENKSTLLCPIQNMFSNLLNEAVLATEAPNPGSVQLSAPPVSGVLATAAAADTPQIQPPAPPVNPGEVTDALKSYVSNHLSKRLTTDTDFDPARFPKAAEVFLKPKVEK</sequence>
<feature type="region of interest" description="Disordered" evidence="1">
    <location>
        <begin position="634"/>
        <end position="680"/>
    </location>
</feature>
<feature type="domain" description="Ubiquitin-like" evidence="2">
    <location>
        <begin position="2"/>
        <end position="63"/>
    </location>
</feature>
<feature type="region of interest" description="Disordered" evidence="1">
    <location>
        <begin position="302"/>
        <end position="329"/>
    </location>
</feature>
<dbReference type="PROSITE" id="PS00299">
    <property type="entry name" value="UBIQUITIN_1"/>
    <property type="match status" value="1"/>
</dbReference>
<dbReference type="SMART" id="SM00213">
    <property type="entry name" value="UBQ"/>
    <property type="match status" value="1"/>
</dbReference>
<feature type="region of interest" description="Disordered" evidence="1">
    <location>
        <begin position="709"/>
        <end position="773"/>
    </location>
</feature>
<feature type="region of interest" description="Disordered" evidence="1">
    <location>
        <begin position="511"/>
        <end position="547"/>
    </location>
</feature>
<dbReference type="SUPFAM" id="SSF54236">
    <property type="entry name" value="Ubiquitin-like"/>
    <property type="match status" value="1"/>
</dbReference>
<feature type="region of interest" description="Disordered" evidence="1">
    <location>
        <begin position="73"/>
        <end position="95"/>
    </location>
</feature>
<feature type="region of interest" description="Disordered" evidence="1">
    <location>
        <begin position="223"/>
        <end position="270"/>
    </location>
</feature>
<name>A0A0X3PTG7_SCHSO</name>
<feature type="compositionally biased region" description="Polar residues" evidence="1">
    <location>
        <begin position="447"/>
        <end position="457"/>
    </location>
</feature>
<feature type="region of interest" description="Disordered" evidence="1">
    <location>
        <begin position="177"/>
        <end position="206"/>
    </location>
</feature>
<dbReference type="GO" id="GO:0031593">
    <property type="term" value="F:polyubiquitin modification-dependent protein binding"/>
    <property type="evidence" value="ECO:0007669"/>
    <property type="project" value="TreeGrafter"/>
</dbReference>
<dbReference type="PROSITE" id="PS50053">
    <property type="entry name" value="UBIQUITIN_2"/>
    <property type="match status" value="1"/>
</dbReference>
<feature type="compositionally biased region" description="Low complexity" evidence="1">
    <location>
        <begin position="641"/>
        <end position="657"/>
    </location>
</feature>
<accession>A0A0X3PTG7</accession>
<organism evidence="3">
    <name type="scientific">Schistocephalus solidus</name>
    <name type="common">Tapeworm</name>
    <dbReference type="NCBI Taxonomy" id="70667"/>
    <lineage>
        <taxon>Eukaryota</taxon>
        <taxon>Metazoa</taxon>
        <taxon>Spiralia</taxon>
        <taxon>Lophotrochozoa</taxon>
        <taxon>Platyhelminthes</taxon>
        <taxon>Cestoda</taxon>
        <taxon>Eucestoda</taxon>
        <taxon>Diphyllobothriidea</taxon>
        <taxon>Diphyllobothriidae</taxon>
        <taxon>Schistocephalus</taxon>
    </lineage>
</organism>
<dbReference type="InterPro" id="IPR029071">
    <property type="entry name" value="Ubiquitin-like_domsf"/>
</dbReference>
<feature type="compositionally biased region" description="Low complexity" evidence="1">
    <location>
        <begin position="234"/>
        <end position="252"/>
    </location>
</feature>
<feature type="compositionally biased region" description="Low complexity" evidence="1">
    <location>
        <begin position="404"/>
        <end position="437"/>
    </location>
</feature>
<dbReference type="Pfam" id="PF00240">
    <property type="entry name" value="ubiquitin"/>
    <property type="match status" value="1"/>
</dbReference>
<dbReference type="PANTHER" id="PTHR15204:SF0">
    <property type="entry name" value="LARGE PROLINE-RICH PROTEIN BAG6"/>
    <property type="match status" value="1"/>
</dbReference>
<dbReference type="InterPro" id="IPR019954">
    <property type="entry name" value="Ubiquitin_CS"/>
</dbReference>
<dbReference type="InterPro" id="IPR000626">
    <property type="entry name" value="Ubiquitin-like_dom"/>
</dbReference>
<protein>
    <recommendedName>
        <fullName evidence="2">Ubiquitin-like domain-containing protein</fullName>
    </recommendedName>
</protein>
<evidence type="ECO:0000259" key="2">
    <source>
        <dbReference type="PROSITE" id="PS50053"/>
    </source>
</evidence>
<feature type="compositionally biased region" description="Polar residues" evidence="1">
    <location>
        <begin position="304"/>
        <end position="318"/>
    </location>
</feature>
<dbReference type="PANTHER" id="PTHR15204">
    <property type="entry name" value="LARGE PROLINE-RICH PROTEIN BAG6"/>
    <property type="match status" value="1"/>
</dbReference>
<dbReference type="GO" id="GO:0051787">
    <property type="term" value="F:misfolded protein binding"/>
    <property type="evidence" value="ECO:0007669"/>
    <property type="project" value="TreeGrafter"/>
</dbReference>
<gene>
    <name evidence="3" type="ORF">TR137351</name>
</gene>
<feature type="compositionally biased region" description="Polar residues" evidence="1">
    <location>
        <begin position="511"/>
        <end position="525"/>
    </location>
</feature>
<dbReference type="GO" id="GO:0036503">
    <property type="term" value="P:ERAD pathway"/>
    <property type="evidence" value="ECO:0007669"/>
    <property type="project" value="TreeGrafter"/>
</dbReference>
<feature type="region of interest" description="Disordered" evidence="1">
    <location>
        <begin position="1194"/>
        <end position="1225"/>
    </location>
</feature>
<feature type="compositionally biased region" description="Basic and acidic residues" evidence="1">
    <location>
        <begin position="1202"/>
        <end position="1220"/>
    </location>
</feature>
<dbReference type="Gene3D" id="3.10.20.90">
    <property type="entry name" value="Phosphatidylinositol 3-kinase Catalytic Subunit, Chain A, domain 1"/>
    <property type="match status" value="1"/>
</dbReference>
<dbReference type="GO" id="GO:0071818">
    <property type="term" value="C:BAT3 complex"/>
    <property type="evidence" value="ECO:0007669"/>
    <property type="project" value="TreeGrafter"/>
</dbReference>
<feature type="region of interest" description="Disordered" evidence="1">
    <location>
        <begin position="401"/>
        <end position="462"/>
    </location>
</feature>
<proteinExistence type="predicted"/>